<evidence type="ECO:0000313" key="2">
    <source>
        <dbReference type="Proteomes" id="UP000070513"/>
    </source>
</evidence>
<proteinExistence type="predicted"/>
<sequence length="579" mass="63672">MTKFDTPAYQAEKDFKNDPDLKSQIENAWSNYVKYCTINSQMGNPWSSSYDHPRSWYYNPLVTPAEPAKNNTVAVQWGAFPNRINHYFTNLFVEKFGKTDAPDKLHELADIGPDAFSKKYNITLVVSKNPCDPSNTETKPFGPSGPRGWQDEYCEWAVTRDASGDIIAVDFTHENPEYWFHMWKVSPDMVVSLYQQILNNPNVKKEDLYLLDEKGNYVIVRETGLPAYNPINKWNRGSSATAGGGGTVHLTSPPNSLGAEIYLGAAATILRVNSQGRVITDANELICAAQYGQIYRNSDPRIGQNVNSLVYNKKLKISLTNPIALYGQQPDFTQFTMPDSAKGYKIEDCYKVIRGSESNPGTTFYPFNMILHSRFEAPAGAKFKLSDIMVKGSKIKWGSQIADVFKVQLAGTGIPGGGDQPQQYPAVGDPAVTLPSVQYVLDNNLLQASLYNKLNTFSNLTSCITQVEAGTITSGIAILASDANKGTGFDFGPGISVAVTDFQDLGNDNQLFIVDINVHSAALLGEKPLALFNNTTDPKYTIAGVLEVVAPGSLPKLDVVPNHSLLSDQQVSQVQKMLK</sequence>
<dbReference type="Proteomes" id="UP000070513">
    <property type="component" value="Unassembled WGS sequence"/>
</dbReference>
<name>A0A135WCS1_9FLAO</name>
<dbReference type="AlphaFoldDB" id="A0A135WCS1"/>
<dbReference type="EMBL" id="LPUR01000011">
    <property type="protein sequence ID" value="KXH82713.1"/>
    <property type="molecule type" value="Genomic_DNA"/>
</dbReference>
<evidence type="ECO:0000313" key="1">
    <source>
        <dbReference type="EMBL" id="KXH82713.1"/>
    </source>
</evidence>
<gene>
    <name evidence="1" type="ORF">AU378_09675</name>
</gene>
<reference evidence="1 2" key="2">
    <citation type="journal article" date="2016" name="Genome Announc.">
        <title>Draft Genome Sequence of a Biocontrol Rhizobacterium, Chryseobacterium kwangjuense Strain KJ1R5, Isolated from Pepper (Capsicum annuum).</title>
        <authorList>
            <person name="Jeong J.J."/>
            <person name="Park H."/>
            <person name="Park B.H."/>
            <person name="Mannaa M."/>
            <person name="Sang M.K."/>
            <person name="Choi I.G."/>
            <person name="Kim K.D."/>
        </authorList>
    </citation>
    <scope>NUCLEOTIDE SEQUENCE [LARGE SCALE GENOMIC DNA]</scope>
    <source>
        <strain evidence="1 2">KJ1R5</strain>
    </source>
</reference>
<organism evidence="1 2">
    <name type="scientific">Chryseobacterium kwangjuense</name>
    <dbReference type="NCBI Taxonomy" id="267125"/>
    <lineage>
        <taxon>Bacteria</taxon>
        <taxon>Pseudomonadati</taxon>
        <taxon>Bacteroidota</taxon>
        <taxon>Flavobacteriia</taxon>
        <taxon>Flavobacteriales</taxon>
        <taxon>Weeksellaceae</taxon>
        <taxon>Chryseobacterium group</taxon>
        <taxon>Chryseobacterium</taxon>
    </lineage>
</organism>
<accession>A0A135WCS1</accession>
<reference evidence="2" key="1">
    <citation type="submission" date="2015-12" db="EMBL/GenBank/DDBJ databases">
        <title>Genome sequence of a biocontrol rhizobacterium Chryseobacterium kwangjuense strain KJ1R5 isolated from pepper (Capsicum annuum L.).</title>
        <authorList>
            <person name="Jeong J.-J."/>
            <person name="Park H."/>
            <person name="Mannaa M."/>
            <person name="Sang M.K."/>
            <person name="Choi I.-G."/>
            <person name="Kim K.D."/>
        </authorList>
    </citation>
    <scope>NUCLEOTIDE SEQUENCE [LARGE SCALE GENOMIC DNA]</scope>
    <source>
        <strain evidence="2">KJ1R5</strain>
    </source>
</reference>
<dbReference type="RefSeq" id="WP_062650606.1">
    <property type="nucleotide sequence ID" value="NZ_LPUR01000011.1"/>
</dbReference>
<dbReference type="OrthoDB" id="226361at2"/>
<protein>
    <submittedName>
        <fullName evidence="1">Uncharacterized protein</fullName>
    </submittedName>
</protein>
<comment type="caution">
    <text evidence="1">The sequence shown here is derived from an EMBL/GenBank/DDBJ whole genome shotgun (WGS) entry which is preliminary data.</text>
</comment>